<evidence type="ECO:0000313" key="2">
    <source>
        <dbReference type="Proteomes" id="UP000285768"/>
    </source>
</evidence>
<keyword evidence="2" id="KW-1185">Reference proteome</keyword>
<accession>A0ABX5QEY7</accession>
<protein>
    <recommendedName>
        <fullName evidence="3">DNA-binding protein</fullName>
    </recommendedName>
</protein>
<sequence length="89" mass="10255">MPTPLSTVAVALGVDDFASMPPIMTPEMLSDQLPDVEPRTLQDWRYRKIGPTYTRDEQTRRVYYLKSDVIAWLTKSRRPHSTNFEGNTP</sequence>
<proteinExistence type="predicted"/>
<gene>
    <name evidence="1" type="ORF">Leucomu_05885</name>
</gene>
<dbReference type="EMBL" id="CP035037">
    <property type="protein sequence ID" value="QAB17514.1"/>
    <property type="molecule type" value="Genomic_DNA"/>
</dbReference>
<reference evidence="1 2" key="1">
    <citation type="submission" date="2019-01" db="EMBL/GenBank/DDBJ databases">
        <title>Leucobacter muris sp. nov. isolated from the nose of a laboratory mouse.</title>
        <authorList>
            <person name="Benga L."/>
            <person name="Sproeer C."/>
            <person name="Schumann P."/>
            <person name="Verbarg S."/>
            <person name="Bunk B."/>
            <person name="Engelhardt E."/>
            <person name="Benten P.M."/>
            <person name="Sager M."/>
        </authorList>
    </citation>
    <scope>NUCLEOTIDE SEQUENCE [LARGE SCALE GENOMIC DNA]</scope>
    <source>
        <strain evidence="1 2">DSM 101948</strain>
    </source>
</reference>
<dbReference type="RefSeq" id="WP_128386642.1">
    <property type="nucleotide sequence ID" value="NZ_CP035037.1"/>
</dbReference>
<organism evidence="1 2">
    <name type="scientific">Leucobacter muris</name>
    <dbReference type="NCBI Taxonomy" id="1935379"/>
    <lineage>
        <taxon>Bacteria</taxon>
        <taxon>Bacillati</taxon>
        <taxon>Actinomycetota</taxon>
        <taxon>Actinomycetes</taxon>
        <taxon>Micrococcales</taxon>
        <taxon>Microbacteriaceae</taxon>
        <taxon>Leucobacter</taxon>
    </lineage>
</organism>
<name>A0ABX5QEY7_9MICO</name>
<evidence type="ECO:0008006" key="3">
    <source>
        <dbReference type="Google" id="ProtNLM"/>
    </source>
</evidence>
<evidence type="ECO:0000313" key="1">
    <source>
        <dbReference type="EMBL" id="QAB17514.1"/>
    </source>
</evidence>
<dbReference type="InterPro" id="IPR009061">
    <property type="entry name" value="DNA-bd_dom_put_sf"/>
</dbReference>
<dbReference type="SUPFAM" id="SSF46955">
    <property type="entry name" value="Putative DNA-binding domain"/>
    <property type="match status" value="1"/>
</dbReference>
<dbReference type="Proteomes" id="UP000285768">
    <property type="component" value="Chromosome"/>
</dbReference>